<feature type="signal peptide" evidence="1">
    <location>
        <begin position="1"/>
        <end position="22"/>
    </location>
</feature>
<dbReference type="NCBIfam" id="NF047659">
    <property type="entry name" value="THC0290_0291_fam"/>
    <property type="match status" value="1"/>
</dbReference>
<evidence type="ECO:0000313" key="2">
    <source>
        <dbReference type="EMBL" id="MBP0905582.1"/>
    </source>
</evidence>
<reference evidence="2 3" key="1">
    <citation type="submission" date="2021-04" db="EMBL/GenBank/DDBJ databases">
        <title>Mariniflexile gromovii gen. nov., sp. nov., a gliding bacterium isolated from the sea urchin Strongylocentrotus intermedius.</title>
        <authorList>
            <person name="Ko S."/>
            <person name="Le V."/>
            <person name="Ahn C.-Y."/>
            <person name="Oh H.-M."/>
        </authorList>
    </citation>
    <scope>NUCLEOTIDE SEQUENCE [LARGE SCALE GENOMIC DNA]</scope>
    <source>
        <strain evidence="2 3">KCTC 12570</strain>
    </source>
</reference>
<evidence type="ECO:0000313" key="3">
    <source>
        <dbReference type="Proteomes" id="UP000670776"/>
    </source>
</evidence>
<name>A0ABS4BYC2_9FLAO</name>
<sequence length="267" mass="30273">MLNFKCLAFYLCLIACYQTAFSQIGFSNEIGVVAGPVQFKSDYGVRENATTNFGNTGFGIGIVHYINFSYKGNYNFRRPNTYFEEHVKIRNEISWNKTKLEHFGQWVGPSKTSEDAKRLRAHKGYAKNLDLGTEFEFYPLEIHDFETFGHALSPFISFGAHYTIYSPEVSTTYANPDPTAVGNVTNPSNFYSLWAPGSVDASGGGTFSLVSSVGVRYKLDKLSDLMLNIRGQYYLSDFVDGLNHQLPSNKYNDWLIWINVGYIYYLN</sequence>
<dbReference type="RefSeq" id="WP_209656709.1">
    <property type="nucleotide sequence ID" value="NZ_JAGJCB010000026.1"/>
</dbReference>
<gene>
    <name evidence="2" type="ORF">J8H85_17270</name>
</gene>
<proteinExistence type="predicted"/>
<dbReference type="Proteomes" id="UP000670776">
    <property type="component" value="Unassembled WGS sequence"/>
</dbReference>
<evidence type="ECO:0000256" key="1">
    <source>
        <dbReference type="SAM" id="SignalP"/>
    </source>
</evidence>
<feature type="chain" id="PRO_5046936864" evidence="1">
    <location>
        <begin position="23"/>
        <end position="267"/>
    </location>
</feature>
<dbReference type="EMBL" id="JAGJCB010000026">
    <property type="protein sequence ID" value="MBP0905582.1"/>
    <property type="molecule type" value="Genomic_DNA"/>
</dbReference>
<keyword evidence="1" id="KW-0732">Signal</keyword>
<protein>
    <submittedName>
        <fullName evidence="2">Glutamate dehydrogenase</fullName>
    </submittedName>
</protein>
<keyword evidence="3" id="KW-1185">Reference proteome</keyword>
<comment type="caution">
    <text evidence="2">The sequence shown here is derived from an EMBL/GenBank/DDBJ whole genome shotgun (WGS) entry which is preliminary data.</text>
</comment>
<organism evidence="2 3">
    <name type="scientific">Mariniflexile gromovii</name>
    <dbReference type="NCBI Taxonomy" id="362523"/>
    <lineage>
        <taxon>Bacteria</taxon>
        <taxon>Pseudomonadati</taxon>
        <taxon>Bacteroidota</taxon>
        <taxon>Flavobacteriia</taxon>
        <taxon>Flavobacteriales</taxon>
        <taxon>Flavobacteriaceae</taxon>
        <taxon>Mariniflexile</taxon>
    </lineage>
</organism>
<accession>A0ABS4BYC2</accession>